<dbReference type="PANTHER" id="PTHR31644:SF1">
    <property type="entry name" value="ZN(II)2CYS6 TRANSCRIPTION FACTOR (EUROFUNG)"/>
    <property type="match status" value="1"/>
</dbReference>
<evidence type="ECO:0000256" key="1">
    <source>
        <dbReference type="ARBA" id="ARBA00022723"/>
    </source>
</evidence>
<dbReference type="InterPro" id="IPR001138">
    <property type="entry name" value="Zn2Cys6_DnaBD"/>
</dbReference>
<dbReference type="InterPro" id="IPR007219">
    <property type="entry name" value="XnlR_reg_dom"/>
</dbReference>
<dbReference type="GO" id="GO:0003677">
    <property type="term" value="F:DNA binding"/>
    <property type="evidence" value="ECO:0007669"/>
    <property type="project" value="InterPro"/>
</dbReference>
<dbReference type="RefSeq" id="XP_033593956.1">
    <property type="nucleotide sequence ID" value="XM_033737951.1"/>
</dbReference>
<organism evidence="5 6">
    <name type="scientific">Neohortaea acidophila</name>
    <dbReference type="NCBI Taxonomy" id="245834"/>
    <lineage>
        <taxon>Eukaryota</taxon>
        <taxon>Fungi</taxon>
        <taxon>Dikarya</taxon>
        <taxon>Ascomycota</taxon>
        <taxon>Pezizomycotina</taxon>
        <taxon>Dothideomycetes</taxon>
        <taxon>Dothideomycetidae</taxon>
        <taxon>Mycosphaerellales</taxon>
        <taxon>Teratosphaeriaceae</taxon>
        <taxon>Neohortaea</taxon>
    </lineage>
</organism>
<dbReference type="GO" id="GO:0006351">
    <property type="term" value="P:DNA-templated transcription"/>
    <property type="evidence" value="ECO:0007669"/>
    <property type="project" value="InterPro"/>
</dbReference>
<dbReference type="GeneID" id="54478953"/>
<dbReference type="PANTHER" id="PTHR31644">
    <property type="entry name" value="TRANSCRIPTIONAL ACTIVATOR ARO80-RELATED"/>
    <property type="match status" value="1"/>
</dbReference>
<feature type="region of interest" description="Disordered" evidence="3">
    <location>
        <begin position="1"/>
        <end position="44"/>
    </location>
</feature>
<protein>
    <recommendedName>
        <fullName evidence="4">Zn(2)-C6 fungal-type domain-containing protein</fullName>
    </recommendedName>
</protein>
<dbReference type="PROSITE" id="PS00463">
    <property type="entry name" value="ZN2_CY6_FUNGAL_1"/>
    <property type="match status" value="1"/>
</dbReference>
<dbReference type="Gene3D" id="4.10.240.10">
    <property type="entry name" value="Zn(2)-C6 fungal-type DNA-binding domain"/>
    <property type="match status" value="1"/>
</dbReference>
<keyword evidence="1" id="KW-0479">Metal-binding</keyword>
<feature type="domain" description="Zn(2)-C6 fungal-type" evidence="4">
    <location>
        <begin position="45"/>
        <end position="81"/>
    </location>
</feature>
<accession>A0A6A6Q7N1</accession>
<dbReference type="EMBL" id="MU001631">
    <property type="protein sequence ID" value="KAF2487387.1"/>
    <property type="molecule type" value="Genomic_DNA"/>
</dbReference>
<dbReference type="OrthoDB" id="5818554at2759"/>
<dbReference type="CDD" id="cd12148">
    <property type="entry name" value="fungal_TF_MHR"/>
    <property type="match status" value="1"/>
</dbReference>
<dbReference type="SMART" id="SM00066">
    <property type="entry name" value="GAL4"/>
    <property type="match status" value="1"/>
</dbReference>
<dbReference type="SUPFAM" id="SSF57701">
    <property type="entry name" value="Zn2/Cys6 DNA-binding domain"/>
    <property type="match status" value="1"/>
</dbReference>
<evidence type="ECO:0000256" key="3">
    <source>
        <dbReference type="SAM" id="MobiDB-lite"/>
    </source>
</evidence>
<keyword evidence="2" id="KW-0539">Nucleus</keyword>
<dbReference type="CDD" id="cd00067">
    <property type="entry name" value="GAL4"/>
    <property type="match status" value="1"/>
</dbReference>
<dbReference type="AlphaFoldDB" id="A0A6A6Q7N1"/>
<dbReference type="SMART" id="SM00906">
    <property type="entry name" value="Fungal_trans"/>
    <property type="match status" value="1"/>
</dbReference>
<feature type="region of interest" description="Disordered" evidence="3">
    <location>
        <begin position="84"/>
        <end position="131"/>
    </location>
</feature>
<gene>
    <name evidence="5" type="ORF">BDY17DRAFT_337215</name>
</gene>
<dbReference type="GO" id="GO:0000981">
    <property type="term" value="F:DNA-binding transcription factor activity, RNA polymerase II-specific"/>
    <property type="evidence" value="ECO:0007669"/>
    <property type="project" value="InterPro"/>
</dbReference>
<dbReference type="InterPro" id="IPR052780">
    <property type="entry name" value="AAA_Catabolism_Regulators"/>
</dbReference>
<dbReference type="GO" id="GO:0008270">
    <property type="term" value="F:zinc ion binding"/>
    <property type="evidence" value="ECO:0007669"/>
    <property type="project" value="InterPro"/>
</dbReference>
<feature type="region of interest" description="Disordered" evidence="3">
    <location>
        <begin position="189"/>
        <end position="230"/>
    </location>
</feature>
<evidence type="ECO:0000313" key="6">
    <source>
        <dbReference type="Proteomes" id="UP000799767"/>
    </source>
</evidence>
<name>A0A6A6Q7N1_9PEZI</name>
<dbReference type="PROSITE" id="PS50048">
    <property type="entry name" value="ZN2_CY6_FUNGAL_2"/>
    <property type="match status" value="1"/>
</dbReference>
<evidence type="ECO:0000313" key="5">
    <source>
        <dbReference type="EMBL" id="KAF2487387.1"/>
    </source>
</evidence>
<dbReference type="Pfam" id="PF00172">
    <property type="entry name" value="Zn_clus"/>
    <property type="match status" value="1"/>
</dbReference>
<dbReference type="Proteomes" id="UP000799767">
    <property type="component" value="Unassembled WGS sequence"/>
</dbReference>
<evidence type="ECO:0000256" key="2">
    <source>
        <dbReference type="ARBA" id="ARBA00023242"/>
    </source>
</evidence>
<sequence length="687" mass="76799">MESSVAYDAESPGSSGSAVETPPKGAAHSSGRASKSEREKRTYRACLHCRQRKSRCDLYSSGEPGRPPCERCIREQHECILGGSRRGGRRVKRSQSDLNHPGSASTDGAALGNILSPMPIAPPRRDAADDRVPTWIDRESRVLPPLRQDPPQASIPSAKMTVDDSVAATDLQNPADALEFLANVAERDSGSNMLPPIQGFGRSRQSATSHVLNDSGRRSEQPQSSDAVDYPPLTRGLITFQMIQTLLERYESRYHQFFPICSPNVMQYEHLQTSAAKEPHLLAAILTVASRDQNDWWQIHEACSSHMQQLMADLVYSGRGTVEAVEAMLILAEWVPRRPHATQAVGRGEEDQAAWMFVGTAIRLGYLLGIDRTGFRGEHDGQSLELNRKRLAWAACYMSDRQISVRVGKAFWSRGPGPMTALRAEDFPSLRTRLNQDDFAAIFQANLELTQLFSNAHDVLYATKARSSQLNFGGEYVKYIDDFRVALRSWHSTWGVFTCSSPLKASLILSYEYLRLYINAFAYQATLNRLVAQVQASANGQPTQKPMHPFGSDLAKEPDARFIYESLDAAKSLLSTFNSFVDPRETFRFMPLRYYLYVIYSACFLYKARATGVMGGDTRGSIKRMITDTIDRLQQASACANDVGDRYSRLIRLLWRKPPPRQSLKPVQRRMATACHPLIPRFSTATT</sequence>
<reference evidence="5" key="1">
    <citation type="journal article" date="2020" name="Stud. Mycol.">
        <title>101 Dothideomycetes genomes: a test case for predicting lifestyles and emergence of pathogens.</title>
        <authorList>
            <person name="Haridas S."/>
            <person name="Albert R."/>
            <person name="Binder M."/>
            <person name="Bloem J."/>
            <person name="Labutti K."/>
            <person name="Salamov A."/>
            <person name="Andreopoulos B."/>
            <person name="Baker S."/>
            <person name="Barry K."/>
            <person name="Bills G."/>
            <person name="Bluhm B."/>
            <person name="Cannon C."/>
            <person name="Castanera R."/>
            <person name="Culley D."/>
            <person name="Daum C."/>
            <person name="Ezra D."/>
            <person name="Gonzalez J."/>
            <person name="Henrissat B."/>
            <person name="Kuo A."/>
            <person name="Liang C."/>
            <person name="Lipzen A."/>
            <person name="Lutzoni F."/>
            <person name="Magnuson J."/>
            <person name="Mondo S."/>
            <person name="Nolan M."/>
            <person name="Ohm R."/>
            <person name="Pangilinan J."/>
            <person name="Park H.-J."/>
            <person name="Ramirez L."/>
            <person name="Alfaro M."/>
            <person name="Sun H."/>
            <person name="Tritt A."/>
            <person name="Yoshinaga Y."/>
            <person name="Zwiers L.-H."/>
            <person name="Turgeon B."/>
            <person name="Goodwin S."/>
            <person name="Spatafora J."/>
            <person name="Crous P."/>
            <person name="Grigoriev I."/>
        </authorList>
    </citation>
    <scope>NUCLEOTIDE SEQUENCE</scope>
    <source>
        <strain evidence="5">CBS 113389</strain>
    </source>
</reference>
<feature type="compositionally biased region" description="Polar residues" evidence="3">
    <location>
        <begin position="96"/>
        <end position="106"/>
    </location>
</feature>
<evidence type="ECO:0000259" key="4">
    <source>
        <dbReference type="PROSITE" id="PS50048"/>
    </source>
</evidence>
<feature type="compositionally biased region" description="Polar residues" evidence="3">
    <location>
        <begin position="203"/>
        <end position="212"/>
    </location>
</feature>
<dbReference type="InterPro" id="IPR036864">
    <property type="entry name" value="Zn2-C6_fun-type_DNA-bd_sf"/>
</dbReference>
<proteinExistence type="predicted"/>
<keyword evidence="6" id="KW-1185">Reference proteome</keyword>
<dbReference type="GO" id="GO:0005634">
    <property type="term" value="C:nucleus"/>
    <property type="evidence" value="ECO:0007669"/>
    <property type="project" value="TreeGrafter"/>
</dbReference>